<feature type="domain" description="C2H2-type" evidence="9">
    <location>
        <begin position="195"/>
        <end position="222"/>
    </location>
</feature>
<dbReference type="PANTHER" id="PTHR24404:SF114">
    <property type="entry name" value="KLUMPFUSS, ISOFORM B-RELATED"/>
    <property type="match status" value="1"/>
</dbReference>
<comment type="subcellular location">
    <subcellularLocation>
        <location evidence="1">Nucleus</location>
    </subcellularLocation>
</comment>
<evidence type="ECO:0000256" key="4">
    <source>
        <dbReference type="ARBA" id="ARBA00022771"/>
    </source>
</evidence>
<evidence type="ECO:0000256" key="2">
    <source>
        <dbReference type="ARBA" id="ARBA00022723"/>
    </source>
</evidence>
<keyword evidence="10" id="KW-1185">Reference proteome</keyword>
<evidence type="ECO:0000256" key="5">
    <source>
        <dbReference type="ARBA" id="ARBA00022833"/>
    </source>
</evidence>
<evidence type="ECO:0000256" key="6">
    <source>
        <dbReference type="ARBA" id="ARBA00023125"/>
    </source>
</evidence>
<evidence type="ECO:0000259" key="9">
    <source>
        <dbReference type="PROSITE" id="PS50157"/>
    </source>
</evidence>
<evidence type="ECO:0000313" key="11">
    <source>
        <dbReference type="RefSeq" id="XP_006816596.1"/>
    </source>
</evidence>
<dbReference type="Pfam" id="PF12874">
    <property type="entry name" value="zf-met"/>
    <property type="match status" value="1"/>
</dbReference>
<feature type="domain" description="C2H2-type" evidence="9">
    <location>
        <begin position="168"/>
        <end position="195"/>
    </location>
</feature>
<dbReference type="RefSeq" id="XP_006816596.1">
    <property type="nucleotide sequence ID" value="XM_006816533.1"/>
</dbReference>
<dbReference type="SMART" id="SM00355">
    <property type="entry name" value="ZnF_C2H2"/>
    <property type="match status" value="7"/>
</dbReference>
<dbReference type="PANTHER" id="PTHR24404">
    <property type="entry name" value="ZINC FINGER PROTEIN"/>
    <property type="match status" value="1"/>
</dbReference>
<reference evidence="11" key="1">
    <citation type="submission" date="2025-08" db="UniProtKB">
        <authorList>
            <consortium name="RefSeq"/>
        </authorList>
    </citation>
    <scope>IDENTIFICATION</scope>
    <source>
        <tissue evidence="11">Testes</tissue>
    </source>
</reference>
<evidence type="ECO:0000256" key="8">
    <source>
        <dbReference type="PROSITE-ProRule" id="PRU00042"/>
    </source>
</evidence>
<dbReference type="Proteomes" id="UP000694865">
    <property type="component" value="Unplaced"/>
</dbReference>
<dbReference type="PROSITE" id="PS50157">
    <property type="entry name" value="ZINC_FINGER_C2H2_2"/>
    <property type="match status" value="6"/>
</dbReference>
<keyword evidence="3" id="KW-0677">Repeat</keyword>
<evidence type="ECO:0000256" key="3">
    <source>
        <dbReference type="ARBA" id="ARBA00022737"/>
    </source>
</evidence>
<keyword evidence="5" id="KW-0862">Zinc</keyword>
<dbReference type="SUPFAM" id="SSF57667">
    <property type="entry name" value="beta-beta-alpha zinc fingers"/>
    <property type="match status" value="5"/>
</dbReference>
<dbReference type="GeneID" id="102805228"/>
<dbReference type="InterPro" id="IPR013087">
    <property type="entry name" value="Znf_C2H2_type"/>
</dbReference>
<proteinExistence type="predicted"/>
<evidence type="ECO:0000256" key="1">
    <source>
        <dbReference type="ARBA" id="ARBA00004123"/>
    </source>
</evidence>
<feature type="domain" description="C2H2-type" evidence="9">
    <location>
        <begin position="82"/>
        <end position="109"/>
    </location>
</feature>
<dbReference type="InterPro" id="IPR050589">
    <property type="entry name" value="Ikaros_C2H2-ZF"/>
</dbReference>
<keyword evidence="6" id="KW-0238">DNA-binding</keyword>
<keyword evidence="7" id="KW-0539">Nucleus</keyword>
<evidence type="ECO:0000256" key="7">
    <source>
        <dbReference type="ARBA" id="ARBA00023242"/>
    </source>
</evidence>
<evidence type="ECO:0000313" key="10">
    <source>
        <dbReference type="Proteomes" id="UP000694865"/>
    </source>
</evidence>
<feature type="domain" description="C2H2-type" evidence="9">
    <location>
        <begin position="140"/>
        <end position="167"/>
    </location>
</feature>
<feature type="domain" description="C2H2-type" evidence="9">
    <location>
        <begin position="54"/>
        <end position="81"/>
    </location>
</feature>
<name>A0ABM0M9A5_SACKO</name>
<keyword evidence="2" id="KW-0479">Metal-binding</keyword>
<protein>
    <submittedName>
        <fullName evidence="11">Zinc finger protein 184-like</fullName>
    </submittedName>
</protein>
<sequence length="371" mass="44808">METLCEKSRYHLRPLKQHMRIHDTEKFRPCELCEKKFAYLHHPKQHMQMYNPSHCCEFCGKSFSHLSTLVLHRRTHTNEKPYHCEQCANRFSQSSSLKRHMLTHTNERPHHCQQCEKSFAQLATLKRHLETHTYTQEKPYHCEQCEKSFSHTSNLKLHMRKHNNDKPFHCQYCEKRFTQLCNLKRHIESHTNEKPYCNLCERSFTSANNYEQHMRTHPNDRPYYPKTLEYFKRFVMHSNSKKNIKMDLIRKKHQLKNFTYIHSNHQNVIETSNSVTQFGCDQCESIYSQLSSQKHSLIIHKGEECTYTWETINDKKLLTVTLNTYGDNSCKKDQNQMFIAHAGFIVEKQRYDELTEFRLYSHRIDKKFQFF</sequence>
<dbReference type="InterPro" id="IPR036236">
    <property type="entry name" value="Znf_C2H2_sf"/>
</dbReference>
<dbReference type="Pfam" id="PF00096">
    <property type="entry name" value="zf-C2H2"/>
    <property type="match status" value="5"/>
</dbReference>
<gene>
    <name evidence="11" type="primary">LOC102805228</name>
</gene>
<dbReference type="PROSITE" id="PS00028">
    <property type="entry name" value="ZINC_FINGER_C2H2_1"/>
    <property type="match status" value="6"/>
</dbReference>
<accession>A0ABM0M9A5</accession>
<keyword evidence="4 8" id="KW-0863">Zinc-finger</keyword>
<dbReference type="Gene3D" id="3.30.160.60">
    <property type="entry name" value="Classic Zinc Finger"/>
    <property type="match status" value="7"/>
</dbReference>
<organism evidence="10 11">
    <name type="scientific">Saccoglossus kowalevskii</name>
    <name type="common">Acorn worm</name>
    <dbReference type="NCBI Taxonomy" id="10224"/>
    <lineage>
        <taxon>Eukaryota</taxon>
        <taxon>Metazoa</taxon>
        <taxon>Hemichordata</taxon>
        <taxon>Enteropneusta</taxon>
        <taxon>Harrimaniidae</taxon>
        <taxon>Saccoglossus</taxon>
    </lineage>
</organism>
<feature type="domain" description="C2H2-type" evidence="9">
    <location>
        <begin position="110"/>
        <end position="139"/>
    </location>
</feature>